<keyword evidence="3" id="KW-0687">Ribonucleoprotein</keyword>
<organism evidence="5 6">
    <name type="scientific">Cinnamomum micranthum f. kanehirae</name>
    <dbReference type="NCBI Taxonomy" id="337451"/>
    <lineage>
        <taxon>Eukaryota</taxon>
        <taxon>Viridiplantae</taxon>
        <taxon>Streptophyta</taxon>
        <taxon>Embryophyta</taxon>
        <taxon>Tracheophyta</taxon>
        <taxon>Spermatophyta</taxon>
        <taxon>Magnoliopsida</taxon>
        <taxon>Magnoliidae</taxon>
        <taxon>Laurales</taxon>
        <taxon>Lauraceae</taxon>
        <taxon>Cinnamomum</taxon>
    </lineage>
</organism>
<keyword evidence="4" id="KW-0812">Transmembrane</keyword>
<evidence type="ECO:0000256" key="2">
    <source>
        <dbReference type="ARBA" id="ARBA00022980"/>
    </source>
</evidence>
<evidence type="ECO:0000313" key="6">
    <source>
        <dbReference type="Proteomes" id="UP000283530"/>
    </source>
</evidence>
<comment type="similarity">
    <text evidence="1">Belongs to the universal ribosomal protein uS12 family.</text>
</comment>
<dbReference type="GO" id="GO:0003735">
    <property type="term" value="F:structural constituent of ribosome"/>
    <property type="evidence" value="ECO:0007669"/>
    <property type="project" value="InterPro"/>
</dbReference>
<comment type="caution">
    <text evidence="5">The sequence shown here is derived from an EMBL/GenBank/DDBJ whole genome shotgun (WGS) entry which is preliminary data.</text>
</comment>
<dbReference type="GO" id="GO:0015935">
    <property type="term" value="C:small ribosomal subunit"/>
    <property type="evidence" value="ECO:0007669"/>
    <property type="project" value="InterPro"/>
</dbReference>
<dbReference type="CDD" id="cd03367">
    <property type="entry name" value="Ribosomal_S23"/>
    <property type="match status" value="1"/>
</dbReference>
<evidence type="ECO:0000256" key="4">
    <source>
        <dbReference type="SAM" id="Phobius"/>
    </source>
</evidence>
<keyword evidence="2 5" id="KW-0689">Ribosomal protein</keyword>
<sequence>MLNSQRKQRMMEKGCFVISHGGILLLGFKPLETLKISSPSHISSSEGDEEKSVEERQRSISRMGTVVSLLVIIWIICKVYEFVDDRKTRGMGAGRKLKTHRRRQKWADKSYKKSHLGNEWKKPFAGSSHAKGIVLEKIGIEAKQPNSAIRKCARVQLIKNGKKIAAFVPNDGCLNYIEENDEVLIAGFGRKGHAVGDIPGVRFKVVKVSGVSLLALFKEKKEKPRS</sequence>
<keyword evidence="6" id="KW-1185">Reference proteome</keyword>
<dbReference type="PROSITE" id="PS00055">
    <property type="entry name" value="RIBOSOMAL_S12"/>
    <property type="match status" value="1"/>
</dbReference>
<feature type="transmembrane region" description="Helical" evidence="4">
    <location>
        <begin position="60"/>
        <end position="80"/>
    </location>
</feature>
<dbReference type="InterPro" id="IPR012340">
    <property type="entry name" value="NA-bd_OB-fold"/>
</dbReference>
<dbReference type="InterPro" id="IPR005680">
    <property type="entry name" value="Ribosomal_uS12_euk/arc"/>
</dbReference>
<dbReference type="NCBIfam" id="TIGR00982">
    <property type="entry name" value="uS12_E_A"/>
    <property type="match status" value="1"/>
</dbReference>
<accession>A0A3S3N596</accession>
<dbReference type="PANTHER" id="PTHR11652">
    <property type="entry name" value="30S RIBOSOMAL PROTEIN S12 FAMILY MEMBER"/>
    <property type="match status" value="1"/>
</dbReference>
<dbReference type="Gene3D" id="2.40.50.140">
    <property type="entry name" value="Nucleic acid-binding proteins"/>
    <property type="match status" value="1"/>
</dbReference>
<dbReference type="AlphaFoldDB" id="A0A3S3N596"/>
<protein>
    <submittedName>
        <fullName evidence="5">Ribosomal protein S12/S23</fullName>
    </submittedName>
</protein>
<dbReference type="OrthoDB" id="494124at2759"/>
<evidence type="ECO:0000313" key="5">
    <source>
        <dbReference type="EMBL" id="RWR85634.1"/>
    </source>
</evidence>
<gene>
    <name evidence="5" type="ORF">CKAN_01450500</name>
</gene>
<evidence type="ECO:0000256" key="3">
    <source>
        <dbReference type="ARBA" id="ARBA00023274"/>
    </source>
</evidence>
<dbReference type="InterPro" id="IPR006032">
    <property type="entry name" value="Ribosomal_uS12"/>
</dbReference>
<name>A0A3S3N596_9MAGN</name>
<keyword evidence="4" id="KW-1133">Transmembrane helix</keyword>
<dbReference type="Proteomes" id="UP000283530">
    <property type="component" value="Unassembled WGS sequence"/>
</dbReference>
<dbReference type="EMBL" id="QPKB01000005">
    <property type="protein sequence ID" value="RWR85634.1"/>
    <property type="molecule type" value="Genomic_DNA"/>
</dbReference>
<dbReference type="STRING" id="337451.A0A3S3N596"/>
<reference evidence="5 6" key="1">
    <citation type="journal article" date="2019" name="Nat. Plants">
        <title>Stout camphor tree genome fills gaps in understanding of flowering plant genome evolution.</title>
        <authorList>
            <person name="Chaw S.M."/>
            <person name="Liu Y.C."/>
            <person name="Wu Y.W."/>
            <person name="Wang H.Y."/>
            <person name="Lin C.I."/>
            <person name="Wu C.S."/>
            <person name="Ke H.M."/>
            <person name="Chang L.Y."/>
            <person name="Hsu C.Y."/>
            <person name="Yang H.T."/>
            <person name="Sudianto E."/>
            <person name="Hsu M.H."/>
            <person name="Wu K.P."/>
            <person name="Wang L.N."/>
            <person name="Leebens-Mack J.H."/>
            <person name="Tsai I.J."/>
        </authorList>
    </citation>
    <scope>NUCLEOTIDE SEQUENCE [LARGE SCALE GENOMIC DNA]</scope>
    <source>
        <strain evidence="6">cv. Chaw 1501</strain>
        <tissue evidence="5">Young leaves</tissue>
    </source>
</reference>
<proteinExistence type="inferred from homology"/>
<dbReference type="FunFam" id="2.40.50.140:FF:000007">
    <property type="entry name" value="40S ribosomal protein S23"/>
    <property type="match status" value="1"/>
</dbReference>
<dbReference type="Pfam" id="PF00164">
    <property type="entry name" value="Ribosom_S12_S23"/>
    <property type="match status" value="1"/>
</dbReference>
<dbReference type="SUPFAM" id="SSF50249">
    <property type="entry name" value="Nucleic acid-binding proteins"/>
    <property type="match status" value="1"/>
</dbReference>
<keyword evidence="4" id="KW-0472">Membrane</keyword>
<dbReference type="GO" id="GO:0006412">
    <property type="term" value="P:translation"/>
    <property type="evidence" value="ECO:0007669"/>
    <property type="project" value="InterPro"/>
</dbReference>
<evidence type="ECO:0000256" key="1">
    <source>
        <dbReference type="ARBA" id="ARBA00005657"/>
    </source>
</evidence>